<dbReference type="OMA" id="CTLPLDI"/>
<name>R7T5V1_CAPTE</name>
<keyword evidence="5" id="KW-0539">Nucleus</keyword>
<reference evidence="9" key="1">
    <citation type="submission" date="2012-12" db="EMBL/GenBank/DDBJ databases">
        <authorList>
            <person name="Hellsten U."/>
            <person name="Grimwood J."/>
            <person name="Chapman J.A."/>
            <person name="Shapiro H."/>
            <person name="Aerts A."/>
            <person name="Otillar R.P."/>
            <person name="Terry A.Y."/>
            <person name="Boore J.L."/>
            <person name="Simakov O."/>
            <person name="Marletaz F."/>
            <person name="Cho S.-J."/>
            <person name="Edsinger-Gonzales E."/>
            <person name="Havlak P."/>
            <person name="Kuo D.-H."/>
            <person name="Larsson T."/>
            <person name="Lv J."/>
            <person name="Arendt D."/>
            <person name="Savage R."/>
            <person name="Osoegawa K."/>
            <person name="de Jong P."/>
            <person name="Lindberg D.R."/>
            <person name="Seaver E.C."/>
            <person name="Weisblat D.A."/>
            <person name="Putnam N.H."/>
            <person name="Grigoriev I.V."/>
            <person name="Rokhsar D.S."/>
        </authorList>
    </citation>
    <scope>NUCLEOTIDE SEQUENCE</scope>
    <source>
        <strain evidence="9">I ESC-2004</strain>
    </source>
</reference>
<evidence type="ECO:0000313" key="8">
    <source>
        <dbReference type="EnsemblMetazoa" id="CapteP185029"/>
    </source>
</evidence>
<evidence type="ECO:0000313" key="7">
    <source>
        <dbReference type="EMBL" id="ELT88588.1"/>
    </source>
</evidence>
<evidence type="ECO:0000256" key="5">
    <source>
        <dbReference type="ARBA" id="ARBA00023242"/>
    </source>
</evidence>
<evidence type="ECO:0000256" key="2">
    <source>
        <dbReference type="ARBA" id="ARBA00004584"/>
    </source>
</evidence>
<dbReference type="Pfam" id="PF11111">
    <property type="entry name" value="CENP-M"/>
    <property type="match status" value="1"/>
</dbReference>
<keyword evidence="9" id="KW-1185">Reference proteome</keyword>
<dbReference type="Proteomes" id="UP000014760">
    <property type="component" value="Unassembled WGS sequence"/>
</dbReference>
<evidence type="ECO:0000256" key="4">
    <source>
        <dbReference type="ARBA" id="ARBA00022454"/>
    </source>
</evidence>
<dbReference type="EMBL" id="KB311801">
    <property type="protein sequence ID" value="ELT88588.1"/>
    <property type="molecule type" value="Genomic_DNA"/>
</dbReference>
<dbReference type="AlphaFoldDB" id="R7T5V1"/>
<comment type="subcellular location">
    <subcellularLocation>
        <location evidence="2">Chromosome</location>
        <location evidence="2">Centromere</location>
    </subcellularLocation>
    <subcellularLocation>
        <location evidence="1">Nucleus</location>
    </subcellularLocation>
</comment>
<gene>
    <name evidence="7" type="ORF">CAPTEDRAFT_185029</name>
</gene>
<sequence>MALEVKHPSQVAVAVTKAIVGEQGVGKPQLAEMLLREPLPFKLTIRMASRLPLPEETQQAPVDFVVFMFDICNKHSYQSTCDSATHLAVNYYLGKVCFVVTQLGNPYERTVDMDTVSELTNSYDSPKLFANFCVSRANNPLDWSCILIITSHHTSQN</sequence>
<evidence type="ECO:0000313" key="9">
    <source>
        <dbReference type="Proteomes" id="UP000014760"/>
    </source>
</evidence>
<dbReference type="InterPro" id="IPR027417">
    <property type="entry name" value="P-loop_NTPase"/>
</dbReference>
<accession>R7T5V1</accession>
<dbReference type="EMBL" id="AMQN01003451">
    <property type="status" value="NOT_ANNOTATED_CDS"/>
    <property type="molecule type" value="Genomic_DNA"/>
</dbReference>
<evidence type="ECO:0000256" key="3">
    <source>
        <dbReference type="ARBA" id="ARBA00016382"/>
    </source>
</evidence>
<dbReference type="HOGENOM" id="CLU_1679615_0_0_1"/>
<evidence type="ECO:0000256" key="1">
    <source>
        <dbReference type="ARBA" id="ARBA00004123"/>
    </source>
</evidence>
<keyword evidence="4" id="KW-0158">Chromosome</keyword>
<keyword evidence="6" id="KW-0137">Centromere</keyword>
<protein>
    <recommendedName>
        <fullName evidence="3">Centromere protein M</fullName>
    </recommendedName>
</protein>
<dbReference type="OrthoDB" id="2386686at2759"/>
<dbReference type="PANTHER" id="PTHR34436">
    <property type="entry name" value="CENTROMERE PROTEIN M"/>
    <property type="match status" value="1"/>
</dbReference>
<reference evidence="7 9" key="2">
    <citation type="journal article" date="2013" name="Nature">
        <title>Insights into bilaterian evolution from three spiralian genomes.</title>
        <authorList>
            <person name="Simakov O."/>
            <person name="Marletaz F."/>
            <person name="Cho S.J."/>
            <person name="Edsinger-Gonzales E."/>
            <person name="Havlak P."/>
            <person name="Hellsten U."/>
            <person name="Kuo D.H."/>
            <person name="Larsson T."/>
            <person name="Lv J."/>
            <person name="Arendt D."/>
            <person name="Savage R."/>
            <person name="Osoegawa K."/>
            <person name="de Jong P."/>
            <person name="Grimwood J."/>
            <person name="Chapman J.A."/>
            <person name="Shapiro H."/>
            <person name="Aerts A."/>
            <person name="Otillar R.P."/>
            <person name="Terry A.Y."/>
            <person name="Boore J.L."/>
            <person name="Grigoriev I.V."/>
            <person name="Lindberg D.R."/>
            <person name="Seaver E.C."/>
            <person name="Weisblat D.A."/>
            <person name="Putnam N.H."/>
            <person name="Rokhsar D.S."/>
        </authorList>
    </citation>
    <scope>NUCLEOTIDE SEQUENCE</scope>
    <source>
        <strain evidence="7 9">I ESC-2004</strain>
    </source>
</reference>
<dbReference type="Gene3D" id="3.40.50.300">
    <property type="entry name" value="P-loop containing nucleotide triphosphate hydrolases"/>
    <property type="match status" value="1"/>
</dbReference>
<dbReference type="PANTHER" id="PTHR34436:SF1">
    <property type="entry name" value="CENTROMERE PROTEIN M"/>
    <property type="match status" value="1"/>
</dbReference>
<dbReference type="GO" id="GO:0000775">
    <property type="term" value="C:chromosome, centromeric region"/>
    <property type="evidence" value="ECO:0007669"/>
    <property type="project" value="UniProtKB-SubCell"/>
</dbReference>
<dbReference type="EnsemblMetazoa" id="CapteT185029">
    <property type="protein sequence ID" value="CapteP185029"/>
    <property type="gene ID" value="CapteG185029"/>
</dbReference>
<evidence type="ECO:0000256" key="6">
    <source>
        <dbReference type="ARBA" id="ARBA00023328"/>
    </source>
</evidence>
<organism evidence="7">
    <name type="scientific">Capitella teleta</name>
    <name type="common">Polychaete worm</name>
    <dbReference type="NCBI Taxonomy" id="283909"/>
    <lineage>
        <taxon>Eukaryota</taxon>
        <taxon>Metazoa</taxon>
        <taxon>Spiralia</taxon>
        <taxon>Lophotrochozoa</taxon>
        <taxon>Annelida</taxon>
        <taxon>Polychaeta</taxon>
        <taxon>Sedentaria</taxon>
        <taxon>Scolecida</taxon>
        <taxon>Capitellidae</taxon>
        <taxon>Capitella</taxon>
    </lineage>
</organism>
<dbReference type="GO" id="GO:0005634">
    <property type="term" value="C:nucleus"/>
    <property type="evidence" value="ECO:0007669"/>
    <property type="project" value="UniProtKB-SubCell"/>
</dbReference>
<dbReference type="STRING" id="283909.R7T5V1"/>
<dbReference type="InterPro" id="IPR020987">
    <property type="entry name" value="Centromere_Cenp-M"/>
</dbReference>
<proteinExistence type="predicted"/>
<reference evidence="8" key="3">
    <citation type="submission" date="2015-06" db="UniProtKB">
        <authorList>
            <consortium name="EnsemblMetazoa"/>
        </authorList>
    </citation>
    <scope>IDENTIFICATION</scope>
</reference>